<sequence length="159" mass="17268">MSRAGIIPGSTGERVVALVIVLTTALFLSLTFGEVSAFARQSAGRGPYFFPRIVLIGLVLAECFLLWSAFARGENEERRPVTWKFAGLVLATAGYCALIPWAGFLIASALYGLAVPLLLGRRDVILLAVVSLVYSVALWMLFERVFLIILPASPFDIGF</sequence>
<keyword evidence="1" id="KW-0472">Membrane</keyword>
<dbReference type="Pfam" id="PF07331">
    <property type="entry name" value="TctB"/>
    <property type="match status" value="1"/>
</dbReference>
<dbReference type="EMBL" id="BNCJ01000003">
    <property type="protein sequence ID" value="GHF46221.1"/>
    <property type="molecule type" value="Genomic_DNA"/>
</dbReference>
<evidence type="ECO:0000313" key="3">
    <source>
        <dbReference type="EMBL" id="GHF46221.1"/>
    </source>
</evidence>
<feature type="transmembrane region" description="Helical" evidence="1">
    <location>
        <begin position="49"/>
        <end position="71"/>
    </location>
</feature>
<name>A0A8J3GWN2_9RHOB</name>
<feature type="transmembrane region" description="Helical" evidence="1">
    <location>
        <begin position="124"/>
        <end position="142"/>
    </location>
</feature>
<comment type="caution">
    <text evidence="3">The sequence shown here is derived from an EMBL/GenBank/DDBJ whole genome shotgun (WGS) entry which is preliminary data.</text>
</comment>
<keyword evidence="4" id="KW-1185">Reference proteome</keyword>
<proteinExistence type="predicted"/>
<organism evidence="3 4">
    <name type="scientific">Seohaeicola zhoushanensis</name>
    <dbReference type="NCBI Taxonomy" id="1569283"/>
    <lineage>
        <taxon>Bacteria</taxon>
        <taxon>Pseudomonadati</taxon>
        <taxon>Pseudomonadota</taxon>
        <taxon>Alphaproteobacteria</taxon>
        <taxon>Rhodobacterales</taxon>
        <taxon>Roseobacteraceae</taxon>
        <taxon>Seohaeicola</taxon>
    </lineage>
</organism>
<evidence type="ECO:0000256" key="1">
    <source>
        <dbReference type="SAM" id="Phobius"/>
    </source>
</evidence>
<reference evidence="3" key="2">
    <citation type="submission" date="2020-09" db="EMBL/GenBank/DDBJ databases">
        <authorList>
            <person name="Sun Q."/>
            <person name="Kim S."/>
        </authorList>
    </citation>
    <scope>NUCLEOTIDE SEQUENCE</scope>
    <source>
        <strain evidence="3">KCTC 42650</strain>
    </source>
</reference>
<dbReference type="RefSeq" id="WP_189679667.1">
    <property type="nucleotide sequence ID" value="NZ_BNCJ01000003.1"/>
</dbReference>
<keyword evidence="1" id="KW-1133">Transmembrane helix</keyword>
<dbReference type="Proteomes" id="UP000626220">
    <property type="component" value="Unassembled WGS sequence"/>
</dbReference>
<dbReference type="AlphaFoldDB" id="A0A8J3GWN2"/>
<accession>A0A8J3GWN2</accession>
<reference evidence="3" key="1">
    <citation type="journal article" date="2014" name="Int. J. Syst. Evol. Microbiol.">
        <title>Complete genome sequence of Corynebacterium casei LMG S-19264T (=DSM 44701T), isolated from a smear-ripened cheese.</title>
        <authorList>
            <consortium name="US DOE Joint Genome Institute (JGI-PGF)"/>
            <person name="Walter F."/>
            <person name="Albersmeier A."/>
            <person name="Kalinowski J."/>
            <person name="Ruckert C."/>
        </authorList>
    </citation>
    <scope>NUCLEOTIDE SEQUENCE</scope>
    <source>
        <strain evidence="3">KCTC 42650</strain>
    </source>
</reference>
<evidence type="ECO:0000259" key="2">
    <source>
        <dbReference type="Pfam" id="PF07331"/>
    </source>
</evidence>
<feature type="domain" description="DUF1468" evidence="2">
    <location>
        <begin position="15"/>
        <end position="151"/>
    </location>
</feature>
<gene>
    <name evidence="3" type="ORF">GCM10017056_17360</name>
</gene>
<protein>
    <recommendedName>
        <fullName evidence="2">DUF1468 domain-containing protein</fullName>
    </recommendedName>
</protein>
<keyword evidence="1" id="KW-0812">Transmembrane</keyword>
<evidence type="ECO:0000313" key="4">
    <source>
        <dbReference type="Proteomes" id="UP000626220"/>
    </source>
</evidence>
<dbReference type="InterPro" id="IPR009936">
    <property type="entry name" value="DUF1468"/>
</dbReference>
<feature type="transmembrane region" description="Helical" evidence="1">
    <location>
        <begin position="83"/>
        <end position="112"/>
    </location>
</feature>